<evidence type="ECO:0000313" key="2">
    <source>
        <dbReference type="Proteomes" id="UP001061991"/>
    </source>
</evidence>
<keyword evidence="2" id="KW-1185">Reference proteome</keyword>
<gene>
    <name evidence="1" type="ORF">N8E88_25765</name>
</gene>
<reference evidence="1" key="1">
    <citation type="submission" date="2022-09" db="EMBL/GenBank/DDBJ databases">
        <title>Interaction between co-microsymbionts with complementary sets of symbiotic genes in legume-rhizobium systems.</title>
        <authorList>
            <person name="Safronova V."/>
            <person name="Sazanova A."/>
            <person name="Afonin A."/>
            <person name="Chirak E."/>
        </authorList>
    </citation>
    <scope>NUCLEOTIDE SEQUENCE</scope>
    <source>
        <strain evidence="1">A18/3m</strain>
    </source>
</reference>
<organism evidence="1 2">
    <name type="scientific">Phyllobacterium zundukense</name>
    <dbReference type="NCBI Taxonomy" id="1867719"/>
    <lineage>
        <taxon>Bacteria</taxon>
        <taxon>Pseudomonadati</taxon>
        <taxon>Pseudomonadota</taxon>
        <taxon>Alphaproteobacteria</taxon>
        <taxon>Hyphomicrobiales</taxon>
        <taxon>Phyllobacteriaceae</taxon>
        <taxon>Phyllobacterium</taxon>
    </lineage>
</organism>
<evidence type="ECO:0000313" key="1">
    <source>
        <dbReference type="EMBL" id="UXN59924.1"/>
    </source>
</evidence>
<protein>
    <submittedName>
        <fullName evidence="1">DUF1868 domain-containing protein</fullName>
    </submittedName>
</protein>
<proteinExistence type="predicted"/>
<dbReference type="EMBL" id="CP104973">
    <property type="protein sequence ID" value="UXN59924.1"/>
    <property type="molecule type" value="Genomic_DNA"/>
</dbReference>
<sequence length="249" mass="27980">MSQTAKPSLARYAASRNFDMPRHLGTRYNAEGTFLPEPGNTVVCHLVGGSASERAVNEVRDRMLSMPDSGKLTFTPVSSLHMTLFQGIIEYRRALPYWPADVALATSIDDMTRLYLDRLKSLGGFGTFKIKVIDVTPVGLTVTGASSEDEAVIKKWRDALAVPFGYRHPDHDTYVFHITFAYLVDWLDDDRLPAWQKLLDECLLYLESAAPIIEIRPPAFCSFKDMNHFEELLVLGNKHHLESASSMAR</sequence>
<accession>A0ACD4D2D3</accession>
<name>A0ACD4D2D3_9HYPH</name>
<dbReference type="Proteomes" id="UP001061991">
    <property type="component" value="Chromosome"/>
</dbReference>